<dbReference type="KEGG" id="mtm:MYCTH_2120910"/>
<feature type="region of interest" description="Disordered" evidence="1">
    <location>
        <begin position="19"/>
        <end position="42"/>
    </location>
</feature>
<dbReference type="eggNOG" id="ENOG502SHD6">
    <property type="taxonomic scope" value="Eukaryota"/>
</dbReference>
<dbReference type="Proteomes" id="UP000007322">
    <property type="component" value="Chromosome 6"/>
</dbReference>
<proteinExistence type="predicted"/>
<accession>G2QM22</accession>
<dbReference type="InParanoid" id="G2QM22"/>
<dbReference type="GeneID" id="11514462"/>
<dbReference type="VEuPathDB" id="FungiDB:MYCTH_2120910"/>
<feature type="region of interest" description="Disordered" evidence="1">
    <location>
        <begin position="124"/>
        <end position="152"/>
    </location>
</feature>
<dbReference type="OrthoDB" id="4587004at2759"/>
<dbReference type="OMA" id="QPISSEH"/>
<reference evidence="2 3" key="1">
    <citation type="journal article" date="2011" name="Nat. Biotechnol.">
        <title>Comparative genomic analysis of the thermophilic biomass-degrading fungi Myceliophthora thermophila and Thielavia terrestris.</title>
        <authorList>
            <person name="Berka R.M."/>
            <person name="Grigoriev I.V."/>
            <person name="Otillar R."/>
            <person name="Salamov A."/>
            <person name="Grimwood J."/>
            <person name="Reid I."/>
            <person name="Ishmael N."/>
            <person name="John T."/>
            <person name="Darmond C."/>
            <person name="Moisan M.-C."/>
            <person name="Henrissat B."/>
            <person name="Coutinho P.M."/>
            <person name="Lombard V."/>
            <person name="Natvig D.O."/>
            <person name="Lindquist E."/>
            <person name="Schmutz J."/>
            <person name="Lucas S."/>
            <person name="Harris P."/>
            <person name="Powlowski J."/>
            <person name="Bellemare A."/>
            <person name="Taylor D."/>
            <person name="Butler G."/>
            <person name="de Vries R.P."/>
            <person name="Allijn I.E."/>
            <person name="van den Brink J."/>
            <person name="Ushinsky S."/>
            <person name="Storms R."/>
            <person name="Powell A.J."/>
            <person name="Paulsen I.T."/>
            <person name="Elbourne L.D.H."/>
            <person name="Baker S.E."/>
            <person name="Magnuson J."/>
            <person name="LaBoissiere S."/>
            <person name="Clutterbuck A.J."/>
            <person name="Martinez D."/>
            <person name="Wogulis M."/>
            <person name="de Leon A.L."/>
            <person name="Rey M.W."/>
            <person name="Tsang A."/>
        </authorList>
    </citation>
    <scope>NUCLEOTIDE SEQUENCE [LARGE SCALE GENOMIC DNA]</scope>
    <source>
        <strain evidence="3">ATCC 42464 / BCRC 31852 / DSM 1799</strain>
    </source>
</reference>
<dbReference type="AlphaFoldDB" id="G2QM22"/>
<gene>
    <name evidence="2" type="ORF">MYCTH_2120910</name>
</gene>
<keyword evidence="3" id="KW-1185">Reference proteome</keyword>
<dbReference type="STRING" id="573729.G2QM22"/>
<name>G2QM22_THET4</name>
<evidence type="ECO:0000256" key="1">
    <source>
        <dbReference type="SAM" id="MobiDB-lite"/>
    </source>
</evidence>
<protein>
    <submittedName>
        <fullName evidence="2">Uncharacterized protein</fullName>
    </submittedName>
</protein>
<dbReference type="HOGENOM" id="CLU_010672_0_2_1"/>
<organism evidence="2 3">
    <name type="scientific">Thermothelomyces thermophilus (strain ATCC 42464 / BCRC 31852 / DSM 1799)</name>
    <name type="common">Sporotrichum thermophile</name>
    <dbReference type="NCBI Taxonomy" id="573729"/>
    <lineage>
        <taxon>Eukaryota</taxon>
        <taxon>Fungi</taxon>
        <taxon>Dikarya</taxon>
        <taxon>Ascomycota</taxon>
        <taxon>Pezizomycotina</taxon>
        <taxon>Sordariomycetes</taxon>
        <taxon>Sordariomycetidae</taxon>
        <taxon>Sordariales</taxon>
        <taxon>Chaetomiaceae</taxon>
        <taxon>Thermothelomyces</taxon>
    </lineage>
</organism>
<dbReference type="RefSeq" id="XP_003666247.1">
    <property type="nucleotide sequence ID" value="XM_003666199.1"/>
</dbReference>
<dbReference type="EMBL" id="CP003007">
    <property type="protein sequence ID" value="AEO61002.1"/>
    <property type="molecule type" value="Genomic_DNA"/>
</dbReference>
<evidence type="ECO:0000313" key="2">
    <source>
        <dbReference type="EMBL" id="AEO61002.1"/>
    </source>
</evidence>
<evidence type="ECO:0000313" key="3">
    <source>
        <dbReference type="Proteomes" id="UP000007322"/>
    </source>
</evidence>
<sequence>MEDEIARLRQALEYERRLREEAESRASEEQRRRKKAEEVAEKSRPLRLEPYLEACHTLNLAIEVHQLDYVLSLITPINSEHGLRYYERDTVKNVVQKLVDAVYENPVLRASIGLRRTITFESHTNLGTMDSSPSEHPERTPLSAGSAGEPALATSAAVRKRRRIARGKGNRADQFCIYKTSDGAKVPAIAIEYKAPYKLSREELVIGLVSEIQPERDVINKDGDGFAFAAKRLATAIYGYVCTGEAFVFLHIPDDLAMVYYHLYIPNQDVLNDDKNRLHRTAVTNVMLPHTNPSVGAASNARLFELVRIAPRPTLKAILEMMMTKKVPLLLRVQIG</sequence>